<protein>
    <recommendedName>
        <fullName evidence="8">Rhodopsin domain-containing protein</fullName>
    </recommendedName>
</protein>
<dbReference type="STRING" id="105351.A0A401KRY9"/>
<dbReference type="GO" id="GO:0016020">
    <property type="term" value="C:membrane"/>
    <property type="evidence" value="ECO:0007669"/>
    <property type="project" value="UniProtKB-SubCell"/>
</dbReference>
<feature type="domain" description="Rhodopsin" evidence="8">
    <location>
        <begin position="33"/>
        <end position="160"/>
    </location>
</feature>
<dbReference type="PANTHER" id="PTHR33048">
    <property type="entry name" value="PTH11-LIKE INTEGRAL MEMBRANE PROTEIN (AFU_ORTHOLOGUE AFUA_5G11245)"/>
    <property type="match status" value="1"/>
</dbReference>
<feature type="transmembrane region" description="Helical" evidence="7">
    <location>
        <begin position="12"/>
        <end position="37"/>
    </location>
</feature>
<keyword evidence="3 7" id="KW-1133">Transmembrane helix</keyword>
<feature type="transmembrane region" description="Helical" evidence="7">
    <location>
        <begin position="49"/>
        <end position="72"/>
    </location>
</feature>
<dbReference type="EMBL" id="BDHI01000014">
    <property type="protein sequence ID" value="GCB22005.1"/>
    <property type="molecule type" value="Genomic_DNA"/>
</dbReference>
<evidence type="ECO:0000313" key="9">
    <source>
        <dbReference type="EMBL" id="GCB22005.1"/>
    </source>
</evidence>
<feature type="transmembrane region" description="Helical" evidence="7">
    <location>
        <begin position="92"/>
        <end position="114"/>
    </location>
</feature>
<sequence>MSSSEVKSPSLVTTSLLTVSIIFPILGTIAVCLRIYASFLKSRRLFLDDYIIILAQLCAWGISIDTFTAASIGGVNYTKGDVISATIAFLRALWIEGFPLVGSLALVKISILLFYARIFVTRPFRIATYTFVAVLACWGVAIAIAQLLCASPINAAWDPYAVNPLRYNYNAFSEAGLSFTNVHPPKAPSHGHFLAGLVVSTILDPRAFVDLQKILSTDFVLLYFKSSCCISSAIRFYYIYSDIHQSVASNNVNRYAVVTTAFTWGTIEPNASIISACLPLYGNLFGGDKKLGFYIRSWFSRLTSGSGSTGDQSRGSKAKAYNSVDTSGSSSHHRREWQKLDIRTHHTSDIELGHTVTDDQVPLAREPQMQIMISRSFIQETA</sequence>
<feature type="region of interest" description="Disordered" evidence="6">
    <location>
        <begin position="304"/>
        <end position="337"/>
    </location>
</feature>
<dbReference type="AlphaFoldDB" id="A0A401KRY9"/>
<evidence type="ECO:0000256" key="3">
    <source>
        <dbReference type="ARBA" id="ARBA00022989"/>
    </source>
</evidence>
<comment type="subcellular location">
    <subcellularLocation>
        <location evidence="1">Membrane</location>
        <topology evidence="1">Multi-pass membrane protein</topology>
    </subcellularLocation>
</comment>
<dbReference type="Pfam" id="PF20684">
    <property type="entry name" value="Fung_rhodopsin"/>
    <property type="match status" value="1"/>
</dbReference>
<dbReference type="InterPro" id="IPR049326">
    <property type="entry name" value="Rhodopsin_dom_fungi"/>
</dbReference>
<feature type="compositionally biased region" description="Polar residues" evidence="6">
    <location>
        <begin position="304"/>
        <end position="315"/>
    </location>
</feature>
<accession>A0A401KRY9</accession>
<dbReference type="Proteomes" id="UP000286921">
    <property type="component" value="Unassembled WGS sequence"/>
</dbReference>
<name>A0A401KRY9_ASPAW</name>
<organism evidence="9 10">
    <name type="scientific">Aspergillus awamori</name>
    <name type="common">Black koji mold</name>
    <dbReference type="NCBI Taxonomy" id="105351"/>
    <lineage>
        <taxon>Eukaryota</taxon>
        <taxon>Fungi</taxon>
        <taxon>Dikarya</taxon>
        <taxon>Ascomycota</taxon>
        <taxon>Pezizomycotina</taxon>
        <taxon>Eurotiomycetes</taxon>
        <taxon>Eurotiomycetidae</taxon>
        <taxon>Eurotiales</taxon>
        <taxon>Aspergillaceae</taxon>
        <taxon>Aspergillus</taxon>
    </lineage>
</organism>
<evidence type="ECO:0000256" key="7">
    <source>
        <dbReference type="SAM" id="Phobius"/>
    </source>
</evidence>
<keyword evidence="2 7" id="KW-0812">Transmembrane</keyword>
<keyword evidence="10" id="KW-1185">Reference proteome</keyword>
<evidence type="ECO:0000256" key="2">
    <source>
        <dbReference type="ARBA" id="ARBA00022692"/>
    </source>
</evidence>
<gene>
    <name evidence="9" type="ORF">AAWM_04890</name>
</gene>
<comment type="caution">
    <text evidence="9">The sequence shown here is derived from an EMBL/GenBank/DDBJ whole genome shotgun (WGS) entry which is preliminary data.</text>
</comment>
<dbReference type="PANTHER" id="PTHR33048:SF47">
    <property type="entry name" value="INTEGRAL MEMBRANE PROTEIN-RELATED"/>
    <property type="match status" value="1"/>
</dbReference>
<feature type="transmembrane region" description="Helical" evidence="7">
    <location>
        <begin position="126"/>
        <end position="148"/>
    </location>
</feature>
<proteinExistence type="inferred from homology"/>
<evidence type="ECO:0000259" key="8">
    <source>
        <dbReference type="Pfam" id="PF20684"/>
    </source>
</evidence>
<evidence type="ECO:0000256" key="5">
    <source>
        <dbReference type="ARBA" id="ARBA00038359"/>
    </source>
</evidence>
<dbReference type="InterPro" id="IPR052337">
    <property type="entry name" value="SAT4-like"/>
</dbReference>
<reference evidence="9 10" key="1">
    <citation type="submission" date="2016-09" db="EMBL/GenBank/DDBJ databases">
        <title>Aspergillus awamori IFM 58123T.</title>
        <authorList>
            <person name="Kusuya Y."/>
            <person name="Shimizu M."/>
            <person name="Takahashi H."/>
            <person name="Yaguchi T."/>
        </authorList>
    </citation>
    <scope>NUCLEOTIDE SEQUENCE [LARGE SCALE GENOMIC DNA]</scope>
    <source>
        <strain evidence="9 10">IFM 58123</strain>
    </source>
</reference>
<evidence type="ECO:0000256" key="1">
    <source>
        <dbReference type="ARBA" id="ARBA00004141"/>
    </source>
</evidence>
<evidence type="ECO:0000256" key="4">
    <source>
        <dbReference type="ARBA" id="ARBA00023136"/>
    </source>
</evidence>
<comment type="similarity">
    <text evidence="5">Belongs to the SAT4 family.</text>
</comment>
<evidence type="ECO:0000313" key="10">
    <source>
        <dbReference type="Proteomes" id="UP000286921"/>
    </source>
</evidence>
<keyword evidence="4 7" id="KW-0472">Membrane</keyword>
<evidence type="ECO:0000256" key="6">
    <source>
        <dbReference type="SAM" id="MobiDB-lite"/>
    </source>
</evidence>